<accession>A0ABR9ZX92</accession>
<comment type="caution">
    <text evidence="1">The sequence shown here is derived from an EMBL/GenBank/DDBJ whole genome shotgun (WGS) entry which is preliminary data.</text>
</comment>
<dbReference type="Proteomes" id="UP000614200">
    <property type="component" value="Unassembled WGS sequence"/>
</dbReference>
<protein>
    <recommendedName>
        <fullName evidence="3">TRASH domain-containing protein</fullName>
    </recommendedName>
</protein>
<evidence type="ECO:0000313" key="1">
    <source>
        <dbReference type="EMBL" id="MBF4695077.1"/>
    </source>
</evidence>
<name>A0ABR9ZX92_9FIRM</name>
<evidence type="ECO:0008006" key="3">
    <source>
        <dbReference type="Google" id="ProtNLM"/>
    </source>
</evidence>
<proteinExistence type="predicted"/>
<sequence length="72" mass="8322">MSISQISLSRAGSGDTERYEYECPCGEGKIIEEHDNIPGFRDHSVFFRCDKCNEKYKFDLSKGVRGWELVEK</sequence>
<gene>
    <name evidence="1" type="ORF">ISU02_18410</name>
</gene>
<dbReference type="RefSeq" id="WP_194703314.1">
    <property type="nucleotide sequence ID" value="NZ_JADKNH010000012.1"/>
</dbReference>
<dbReference type="InterPro" id="IPR036671">
    <property type="entry name" value="DPH_MB_sf"/>
</dbReference>
<dbReference type="SUPFAM" id="SSF144217">
    <property type="entry name" value="CSL zinc finger"/>
    <property type="match status" value="1"/>
</dbReference>
<evidence type="ECO:0000313" key="2">
    <source>
        <dbReference type="Proteomes" id="UP000614200"/>
    </source>
</evidence>
<dbReference type="EMBL" id="JADKNH010000012">
    <property type="protein sequence ID" value="MBF4695077.1"/>
    <property type="molecule type" value="Genomic_DNA"/>
</dbReference>
<reference evidence="1 2" key="1">
    <citation type="submission" date="2020-11" db="EMBL/GenBank/DDBJ databases">
        <title>Fusibacter basophilias sp. nov.</title>
        <authorList>
            <person name="Qiu D."/>
        </authorList>
    </citation>
    <scope>NUCLEOTIDE SEQUENCE [LARGE SCALE GENOMIC DNA]</scope>
    <source>
        <strain evidence="1 2">Q10-2</strain>
    </source>
</reference>
<keyword evidence="2" id="KW-1185">Reference proteome</keyword>
<organism evidence="1 2">
    <name type="scientific">Fusibacter ferrireducens</name>
    <dbReference type="NCBI Taxonomy" id="2785058"/>
    <lineage>
        <taxon>Bacteria</taxon>
        <taxon>Bacillati</taxon>
        <taxon>Bacillota</taxon>
        <taxon>Clostridia</taxon>
        <taxon>Eubacteriales</taxon>
        <taxon>Eubacteriales Family XII. Incertae Sedis</taxon>
        <taxon>Fusibacter</taxon>
    </lineage>
</organism>